<dbReference type="Pfam" id="PF00651">
    <property type="entry name" value="BTB"/>
    <property type="match status" value="2"/>
</dbReference>
<dbReference type="InterPro" id="IPR051625">
    <property type="entry name" value="Signaling_Regulatory_Domain"/>
</dbReference>
<dbReference type="InterPro" id="IPR000408">
    <property type="entry name" value="Reg_chr_condens"/>
</dbReference>
<dbReference type="Gene3D" id="1.25.40.20">
    <property type="entry name" value="Ankyrin repeat-containing domain"/>
    <property type="match status" value="1"/>
</dbReference>
<proteinExistence type="predicted"/>
<feature type="repeat" description="RCC1" evidence="3">
    <location>
        <begin position="143"/>
        <end position="196"/>
    </location>
</feature>
<dbReference type="InterPro" id="IPR000210">
    <property type="entry name" value="BTB/POZ_dom"/>
</dbReference>
<dbReference type="EMBL" id="JAWDGP010003851">
    <property type="protein sequence ID" value="KAK3770373.1"/>
    <property type="molecule type" value="Genomic_DNA"/>
</dbReference>
<feature type="domain" description="BTB" evidence="5">
    <location>
        <begin position="764"/>
        <end position="832"/>
    </location>
</feature>
<protein>
    <recommendedName>
        <fullName evidence="5">BTB domain-containing protein</fullName>
    </recommendedName>
</protein>
<feature type="repeat" description="RCC1" evidence="3">
    <location>
        <begin position="249"/>
        <end position="303"/>
    </location>
</feature>
<dbReference type="PROSITE" id="PS50097">
    <property type="entry name" value="BTB"/>
    <property type="match status" value="2"/>
</dbReference>
<feature type="repeat" description="RCC1" evidence="3">
    <location>
        <begin position="197"/>
        <end position="248"/>
    </location>
</feature>
<feature type="compositionally biased region" description="Basic and acidic residues" evidence="4">
    <location>
        <begin position="1166"/>
        <end position="1183"/>
    </location>
</feature>
<accession>A0AAE0ZJB4</accession>
<keyword evidence="1" id="KW-0677">Repeat</keyword>
<dbReference type="PROSITE" id="PS50012">
    <property type="entry name" value="RCC1_3"/>
    <property type="match status" value="3"/>
</dbReference>
<evidence type="ECO:0000256" key="4">
    <source>
        <dbReference type="SAM" id="MobiDB-lite"/>
    </source>
</evidence>
<dbReference type="SMART" id="SM00225">
    <property type="entry name" value="BTB"/>
    <property type="match status" value="2"/>
</dbReference>
<feature type="compositionally biased region" description="Polar residues" evidence="4">
    <location>
        <begin position="1195"/>
        <end position="1208"/>
    </location>
</feature>
<feature type="repeat" description="ANK" evidence="2">
    <location>
        <begin position="86"/>
        <end position="118"/>
    </location>
</feature>
<comment type="caution">
    <text evidence="6">The sequence shown here is derived from an EMBL/GenBank/DDBJ whole genome shotgun (WGS) entry which is preliminary data.</text>
</comment>
<feature type="region of interest" description="Disordered" evidence="4">
    <location>
        <begin position="676"/>
        <end position="712"/>
    </location>
</feature>
<dbReference type="PANTHER" id="PTHR22872:SF2">
    <property type="entry name" value="INHIBITOR OF BRUTON TYROSINE KINASE"/>
    <property type="match status" value="1"/>
</dbReference>
<feature type="compositionally biased region" description="Basic residues" evidence="4">
    <location>
        <begin position="972"/>
        <end position="987"/>
    </location>
</feature>
<feature type="region of interest" description="Disordered" evidence="4">
    <location>
        <begin position="964"/>
        <end position="1025"/>
    </location>
</feature>
<dbReference type="InterPro" id="IPR009091">
    <property type="entry name" value="RCC1/BLIP-II"/>
</dbReference>
<feature type="compositionally biased region" description="Polar residues" evidence="4">
    <location>
        <begin position="1150"/>
        <end position="1163"/>
    </location>
</feature>
<dbReference type="SUPFAM" id="SSF48403">
    <property type="entry name" value="Ankyrin repeat"/>
    <property type="match status" value="1"/>
</dbReference>
<dbReference type="SMART" id="SM00248">
    <property type="entry name" value="ANK"/>
    <property type="match status" value="2"/>
</dbReference>
<feature type="compositionally biased region" description="Polar residues" evidence="4">
    <location>
        <begin position="676"/>
        <end position="686"/>
    </location>
</feature>
<evidence type="ECO:0000259" key="5">
    <source>
        <dbReference type="PROSITE" id="PS50097"/>
    </source>
</evidence>
<dbReference type="Gene3D" id="2.130.10.30">
    <property type="entry name" value="Regulator of chromosome condensation 1/beta-lactamase-inhibitor protein II"/>
    <property type="match status" value="1"/>
</dbReference>
<evidence type="ECO:0000313" key="6">
    <source>
        <dbReference type="EMBL" id="KAK3770373.1"/>
    </source>
</evidence>
<dbReference type="PROSITE" id="PS50088">
    <property type="entry name" value="ANK_REPEAT"/>
    <property type="match status" value="2"/>
</dbReference>
<feature type="compositionally biased region" description="Basic and acidic residues" evidence="4">
    <location>
        <begin position="988"/>
        <end position="997"/>
    </location>
</feature>
<sequence>MPIEKDCGSKCRSRQHVGTIISLLTSPSSTLLQFRAYSALCSASLRLADDYGRTALHLAASCGHSDIVQWLLEEGHADLGVKDMESGHTALHRALFYGQLASARLLLQFNSDMHARDTEALSPLDIIMLDKPAGITYGEKEPNEVYTWGENYNSTLGHTSPHKRTSPEVVDHFKKMGVSIKKMVLCKYHTVFLSLSGQVYTCGHGQGGRLGHGDQHTVLVPRMLDCLKDQTCLEVAAATDHTVLRMEGSVVYSFGINSYHQLGQTPYVEKSPQPKQMNLKPLKGKSISGVCVGRFHSVVWTPDSVFTVGLNAGQLGVPRGERYLSQLRQVSSLRHTEIGVFLVACSDAATVCLTTRGDVYVLHEYQCRKIASKWQEIEQVIVSGGNLDHNTGLGILREKGGHDLNIALKNEGGQLFLWRSNSPAVKRCQFALRRQLAVRDIAMTTSSLVFSTDRGEAFAGYFSNKKSGISPKDQEHRHCKEVKDNGDGFNQPRLLDLLLREEVEEVQIRRLPGIHRATCVASDRKARNFAVLQALPNGCMSELPSVANSDIQDQFKRLLDEADIGDSIHDVVVEAGSKSWPAHKYILAMRSDFFRNTVLALEASYERTAMDQRPVVKVPGVGADMMEQILNFIYSDTCEFLTPGHKIKVQSDPLTHVRHLQSTENFDTKGMSAFQVQQKRQANKGQNNKKSHNKSISDDHDGVNPTSSQNPVQQLQEVARKLGVKGLSKRLDAVKCVNGVILSQSKRVTNTKIKFDCTKLPELFDVTIKSEDGQEKQCHKCVLVSRLEYFYSMLATGWLESSGTTTLTLQVPGQVMDILLQFLYTDEAPMLMDCCKEDLLCNVLIVSDQLLVTRLKEMCEVALANILSFKNAGELLEFSSVYQAHQLKAACQQFISLNLAAMLEGRYLEVLSEDTLEELGSYYRSSIPSMVYRHMTPAWTGNQAVLDAAVVEFESCENSFTLGEESINSGRKSNKQQQQKKRAKAQRRQSEELDKAKTSSTVKSAASRLDRNLSVSSDRSGLSEDDSLAEIVEEIQKQQAAEEKQISQVAVQAKSKEKLKWKPLNQQQEGRVAGPIQPEDVPHRASNMKTLAWSTGQNACQDNQNQKGLQSAGSPSISNSLSPPARSALSTSAPSSGMSSLRDIMRQESQDSGNRKSSFSAGQRVSWKDVKKQQSKEAKEKQQQQHQQMTVQVQSGGDRQSAGSSPKAASNPWAPIGNMINSFKELMVQDETLRTSAPVDIPQAKNSRSSQVAQSPSPSAFTRSRMMSFGSPPTSPGSGADNPWQRHGVEAQAAAGTAQPHSPACVALDFSAILRDEEEKSETLVRTTQKPLALIQLEEQAMSELISHYRAKRIAGADLYDRHISVERVTKAMAAPVWKRERTTSSSALHQL</sequence>
<evidence type="ECO:0000256" key="1">
    <source>
        <dbReference type="ARBA" id="ARBA00022737"/>
    </source>
</evidence>
<feature type="compositionally biased region" description="Low complexity" evidence="4">
    <location>
        <begin position="1270"/>
        <end position="1279"/>
    </location>
</feature>
<feature type="region of interest" description="Disordered" evidence="4">
    <location>
        <begin position="1241"/>
        <end position="1285"/>
    </location>
</feature>
<evidence type="ECO:0000256" key="3">
    <source>
        <dbReference type="PROSITE-ProRule" id="PRU00235"/>
    </source>
</evidence>
<dbReference type="PROSITE" id="PS50297">
    <property type="entry name" value="ANK_REP_REGION"/>
    <property type="match status" value="2"/>
</dbReference>
<dbReference type="Pfam" id="PF12796">
    <property type="entry name" value="Ank_2"/>
    <property type="match status" value="1"/>
</dbReference>
<keyword evidence="2" id="KW-0040">ANK repeat</keyword>
<keyword evidence="7" id="KW-1185">Reference proteome</keyword>
<dbReference type="CDD" id="cd18500">
    <property type="entry name" value="BACK_IBtk"/>
    <property type="match status" value="1"/>
</dbReference>
<evidence type="ECO:0000313" key="7">
    <source>
        <dbReference type="Proteomes" id="UP001283361"/>
    </source>
</evidence>
<dbReference type="Pfam" id="PF00415">
    <property type="entry name" value="RCC1"/>
    <property type="match status" value="3"/>
</dbReference>
<feature type="compositionally biased region" description="Low complexity" evidence="4">
    <location>
        <begin position="1247"/>
        <end position="1260"/>
    </location>
</feature>
<dbReference type="InterPro" id="IPR002110">
    <property type="entry name" value="Ankyrin_rpt"/>
</dbReference>
<dbReference type="PANTHER" id="PTHR22872">
    <property type="entry name" value="BTK-BINDING PROTEIN-RELATED"/>
    <property type="match status" value="1"/>
</dbReference>
<dbReference type="Proteomes" id="UP001283361">
    <property type="component" value="Unassembled WGS sequence"/>
</dbReference>
<gene>
    <name evidence="6" type="ORF">RRG08_028271</name>
</gene>
<feature type="region of interest" description="Disordered" evidence="4">
    <location>
        <begin position="1060"/>
        <end position="1082"/>
    </location>
</feature>
<dbReference type="InterPro" id="IPR011333">
    <property type="entry name" value="SKP1/BTB/POZ_sf"/>
</dbReference>
<evidence type="ECO:0000256" key="2">
    <source>
        <dbReference type="PROSITE-ProRule" id="PRU00023"/>
    </source>
</evidence>
<organism evidence="6 7">
    <name type="scientific">Elysia crispata</name>
    <name type="common">lettuce slug</name>
    <dbReference type="NCBI Taxonomy" id="231223"/>
    <lineage>
        <taxon>Eukaryota</taxon>
        <taxon>Metazoa</taxon>
        <taxon>Spiralia</taxon>
        <taxon>Lophotrochozoa</taxon>
        <taxon>Mollusca</taxon>
        <taxon>Gastropoda</taxon>
        <taxon>Heterobranchia</taxon>
        <taxon>Euthyneura</taxon>
        <taxon>Panpulmonata</taxon>
        <taxon>Sacoglossa</taxon>
        <taxon>Placobranchoidea</taxon>
        <taxon>Plakobranchidae</taxon>
        <taxon>Elysia</taxon>
    </lineage>
</organism>
<feature type="region of interest" description="Disordered" evidence="4">
    <location>
        <begin position="1099"/>
        <end position="1216"/>
    </location>
</feature>
<dbReference type="Gene3D" id="3.30.710.10">
    <property type="entry name" value="Potassium Channel Kv1.1, Chain A"/>
    <property type="match status" value="2"/>
</dbReference>
<feature type="compositionally biased region" description="Polar residues" evidence="4">
    <location>
        <begin position="1099"/>
        <end position="1139"/>
    </location>
</feature>
<reference evidence="6" key="1">
    <citation type="journal article" date="2023" name="G3 (Bethesda)">
        <title>A reference genome for the long-term kleptoplast-retaining sea slug Elysia crispata morphotype clarki.</title>
        <authorList>
            <person name="Eastman K.E."/>
            <person name="Pendleton A.L."/>
            <person name="Shaikh M.A."/>
            <person name="Suttiyut T."/>
            <person name="Ogas R."/>
            <person name="Tomko P."/>
            <person name="Gavelis G."/>
            <person name="Widhalm J.R."/>
            <person name="Wisecaver J.H."/>
        </authorList>
    </citation>
    <scope>NUCLEOTIDE SEQUENCE</scope>
    <source>
        <strain evidence="6">ECLA1</strain>
    </source>
</reference>
<feature type="compositionally biased region" description="Low complexity" evidence="4">
    <location>
        <begin position="998"/>
        <end position="1007"/>
    </location>
</feature>
<feature type="compositionally biased region" description="Low complexity" evidence="4">
    <location>
        <begin position="1184"/>
        <end position="1194"/>
    </location>
</feature>
<dbReference type="InterPro" id="IPR036770">
    <property type="entry name" value="Ankyrin_rpt-contain_sf"/>
</dbReference>
<dbReference type="SUPFAM" id="SSF54695">
    <property type="entry name" value="POZ domain"/>
    <property type="match status" value="2"/>
</dbReference>
<feature type="domain" description="BTB" evidence="5">
    <location>
        <begin position="569"/>
        <end position="642"/>
    </location>
</feature>
<name>A0AAE0ZJB4_9GAST</name>
<feature type="repeat" description="ANK" evidence="2">
    <location>
        <begin position="51"/>
        <end position="75"/>
    </location>
</feature>
<dbReference type="Gene3D" id="6.10.250.3030">
    <property type="match status" value="1"/>
</dbReference>
<dbReference type="SUPFAM" id="SSF50985">
    <property type="entry name" value="RCC1/BLIP-II"/>
    <property type="match status" value="1"/>
</dbReference>